<protein>
    <submittedName>
        <fullName evidence="1">Uncharacterized protein</fullName>
    </submittedName>
</protein>
<organism evidence="1">
    <name type="scientific">Anguilla anguilla</name>
    <name type="common">European freshwater eel</name>
    <name type="synonym">Muraena anguilla</name>
    <dbReference type="NCBI Taxonomy" id="7936"/>
    <lineage>
        <taxon>Eukaryota</taxon>
        <taxon>Metazoa</taxon>
        <taxon>Chordata</taxon>
        <taxon>Craniata</taxon>
        <taxon>Vertebrata</taxon>
        <taxon>Euteleostomi</taxon>
        <taxon>Actinopterygii</taxon>
        <taxon>Neopterygii</taxon>
        <taxon>Teleostei</taxon>
        <taxon>Anguilliformes</taxon>
        <taxon>Anguillidae</taxon>
        <taxon>Anguilla</taxon>
    </lineage>
</organism>
<accession>A0A0E9R4J5</accession>
<proteinExistence type="predicted"/>
<reference evidence="1" key="2">
    <citation type="journal article" date="2015" name="Fish Shellfish Immunol.">
        <title>Early steps in the European eel (Anguilla anguilla)-Vibrio vulnificus interaction in the gills: Role of the RtxA13 toxin.</title>
        <authorList>
            <person name="Callol A."/>
            <person name="Pajuelo D."/>
            <person name="Ebbesson L."/>
            <person name="Teles M."/>
            <person name="MacKenzie S."/>
            <person name="Amaro C."/>
        </authorList>
    </citation>
    <scope>NUCLEOTIDE SEQUENCE</scope>
</reference>
<name>A0A0E9R4J5_ANGAN</name>
<sequence length="15" mass="1682">MSQLFPMAPLLTMSD</sequence>
<reference evidence="1" key="1">
    <citation type="submission" date="2014-11" db="EMBL/GenBank/DDBJ databases">
        <authorList>
            <person name="Amaro Gonzalez C."/>
        </authorList>
    </citation>
    <scope>NUCLEOTIDE SEQUENCE</scope>
</reference>
<evidence type="ECO:0000313" key="1">
    <source>
        <dbReference type="EMBL" id="JAH24081.1"/>
    </source>
</evidence>
<dbReference type="EMBL" id="GBXM01084496">
    <property type="protein sequence ID" value="JAH24081.1"/>
    <property type="molecule type" value="Transcribed_RNA"/>
</dbReference>